<dbReference type="Gramene" id="OIT37228">
    <property type="protein sequence ID" value="OIT37228"/>
    <property type="gene ID" value="A4A49_65030"/>
</dbReference>
<proteinExistence type="predicted"/>
<gene>
    <name evidence="1" type="ORF">A4A49_65030</name>
</gene>
<name>A0A314L6L3_NICAT</name>
<reference evidence="1" key="1">
    <citation type="submission" date="2016-11" db="EMBL/GenBank/DDBJ databases">
        <title>The genome of Nicotiana attenuata.</title>
        <authorList>
            <person name="Xu S."/>
            <person name="Brockmoeller T."/>
            <person name="Gaquerel E."/>
            <person name="Navarro A."/>
            <person name="Kuhl H."/>
            <person name="Gase K."/>
            <person name="Ling Z."/>
            <person name="Zhou W."/>
            <person name="Kreitzer C."/>
            <person name="Stanke M."/>
            <person name="Tang H."/>
            <person name="Lyons E."/>
            <person name="Pandey P."/>
            <person name="Pandey S.P."/>
            <person name="Timmermann B."/>
            <person name="Baldwin I.T."/>
        </authorList>
    </citation>
    <scope>NUCLEOTIDE SEQUENCE [LARGE SCALE GENOMIC DNA]</scope>
    <source>
        <strain evidence="1">UT</strain>
    </source>
</reference>
<protein>
    <submittedName>
        <fullName evidence="1">Uncharacterized protein</fullName>
    </submittedName>
</protein>
<comment type="caution">
    <text evidence="1">The sequence shown here is derived from an EMBL/GenBank/DDBJ whole genome shotgun (WGS) entry which is preliminary data.</text>
</comment>
<evidence type="ECO:0000313" key="2">
    <source>
        <dbReference type="Proteomes" id="UP000187609"/>
    </source>
</evidence>
<evidence type="ECO:0000313" key="1">
    <source>
        <dbReference type="EMBL" id="OIT37228.1"/>
    </source>
</evidence>
<organism evidence="1 2">
    <name type="scientific">Nicotiana attenuata</name>
    <name type="common">Coyote tobacco</name>
    <dbReference type="NCBI Taxonomy" id="49451"/>
    <lineage>
        <taxon>Eukaryota</taxon>
        <taxon>Viridiplantae</taxon>
        <taxon>Streptophyta</taxon>
        <taxon>Embryophyta</taxon>
        <taxon>Tracheophyta</taxon>
        <taxon>Spermatophyta</taxon>
        <taxon>Magnoliopsida</taxon>
        <taxon>eudicotyledons</taxon>
        <taxon>Gunneridae</taxon>
        <taxon>Pentapetalae</taxon>
        <taxon>asterids</taxon>
        <taxon>lamiids</taxon>
        <taxon>Solanales</taxon>
        <taxon>Solanaceae</taxon>
        <taxon>Nicotianoideae</taxon>
        <taxon>Nicotianeae</taxon>
        <taxon>Nicotiana</taxon>
    </lineage>
</organism>
<dbReference type="AlphaFoldDB" id="A0A314L6L3"/>
<dbReference type="EMBL" id="MJEQ01000336">
    <property type="protein sequence ID" value="OIT37228.1"/>
    <property type="molecule type" value="Genomic_DNA"/>
</dbReference>
<accession>A0A314L6L3</accession>
<keyword evidence="2" id="KW-1185">Reference proteome</keyword>
<sequence length="110" mass="12714">MGNCINILVLSPSLKKEKALSSEEEYEAICSQHTQKLRYADLYYLVSQFYSNNSDSCKSQKVKIVLTQKQLEILVNNVKDLQSGKTRVRSFRGRKRSTKWRPSLDTIPEL</sequence>
<dbReference type="Proteomes" id="UP000187609">
    <property type="component" value="Unassembled WGS sequence"/>
</dbReference>